<name>A0AAN7G6W3_QUERU</name>
<comment type="caution">
    <text evidence="2">The sequence shown here is derived from an EMBL/GenBank/DDBJ whole genome shotgun (WGS) entry which is preliminary data.</text>
</comment>
<feature type="domain" description="PB1-like" evidence="1">
    <location>
        <begin position="5"/>
        <end position="103"/>
    </location>
</feature>
<dbReference type="Proteomes" id="UP001324115">
    <property type="component" value="Unassembled WGS sequence"/>
</dbReference>
<protein>
    <recommendedName>
        <fullName evidence="1">PB1-like domain-containing protein</fullName>
    </recommendedName>
</protein>
<gene>
    <name evidence="2" type="ORF">RGQ29_013376</name>
</gene>
<evidence type="ECO:0000313" key="3">
    <source>
        <dbReference type="Proteomes" id="UP001324115"/>
    </source>
</evidence>
<evidence type="ECO:0000313" key="2">
    <source>
        <dbReference type="EMBL" id="KAK4605282.1"/>
    </source>
</evidence>
<dbReference type="AlphaFoldDB" id="A0AAN7G6W3"/>
<evidence type="ECO:0000259" key="1">
    <source>
        <dbReference type="Pfam" id="PF26130"/>
    </source>
</evidence>
<dbReference type="InterPro" id="IPR058594">
    <property type="entry name" value="PB1-like_dom_pln"/>
</dbReference>
<organism evidence="2 3">
    <name type="scientific">Quercus rubra</name>
    <name type="common">Northern red oak</name>
    <name type="synonym">Quercus borealis</name>
    <dbReference type="NCBI Taxonomy" id="3512"/>
    <lineage>
        <taxon>Eukaryota</taxon>
        <taxon>Viridiplantae</taxon>
        <taxon>Streptophyta</taxon>
        <taxon>Embryophyta</taxon>
        <taxon>Tracheophyta</taxon>
        <taxon>Spermatophyta</taxon>
        <taxon>Magnoliopsida</taxon>
        <taxon>eudicotyledons</taxon>
        <taxon>Gunneridae</taxon>
        <taxon>Pentapetalae</taxon>
        <taxon>rosids</taxon>
        <taxon>fabids</taxon>
        <taxon>Fagales</taxon>
        <taxon>Fagaceae</taxon>
        <taxon>Quercus</taxon>
    </lineage>
</organism>
<keyword evidence="3" id="KW-1185">Reference proteome</keyword>
<sequence>MIGQNFILVLHYNGVLHHSVRKRKYIGGKVKVYDNVDSNCFSVPEVKNYCAELGVLDYVQFYYLVPELDLDSDLRYLSTDGDTRELFKCLDPINPKIDIYVEHATPVQKQLLVKDVSVIDATNLVGCGVGVEGVGVDDIDGDCDDNEVDVENEDVDEVDVEDRDEALADDEFEEGGNVVDERNDVKGKIENGAMGDVDYEWYDFNYGDPSQLTII</sequence>
<dbReference type="EMBL" id="JAXUIC010000002">
    <property type="protein sequence ID" value="KAK4605282.1"/>
    <property type="molecule type" value="Genomic_DNA"/>
</dbReference>
<dbReference type="Pfam" id="PF26130">
    <property type="entry name" value="PB1-like"/>
    <property type="match status" value="1"/>
</dbReference>
<proteinExistence type="predicted"/>
<accession>A0AAN7G6W3</accession>
<reference evidence="2 3" key="1">
    <citation type="journal article" date="2023" name="G3 (Bethesda)">
        <title>A haplotype-resolved chromosome-scale genome for Quercus rubra L. provides insights into the genetics of adaptive traits for red oak species.</title>
        <authorList>
            <person name="Kapoor B."/>
            <person name="Jenkins J."/>
            <person name="Schmutz J."/>
            <person name="Zhebentyayeva T."/>
            <person name="Kuelheim C."/>
            <person name="Coggeshall M."/>
            <person name="Heim C."/>
            <person name="Lasky J.R."/>
            <person name="Leites L."/>
            <person name="Islam-Faridi N."/>
            <person name="Romero-Severson J."/>
            <person name="DeLeo V.L."/>
            <person name="Lucas S.M."/>
            <person name="Lazic D."/>
            <person name="Gailing O."/>
            <person name="Carlson J."/>
            <person name="Staton M."/>
        </authorList>
    </citation>
    <scope>NUCLEOTIDE SEQUENCE [LARGE SCALE GENOMIC DNA]</scope>
    <source>
        <strain evidence="2">Pseudo-F2</strain>
    </source>
</reference>